<keyword evidence="1" id="KW-0812">Transmembrane</keyword>
<dbReference type="InterPro" id="IPR021414">
    <property type="entry name" value="DUF3054"/>
</dbReference>
<proteinExistence type="predicted"/>
<evidence type="ECO:0008006" key="3">
    <source>
        <dbReference type="Google" id="ProtNLM"/>
    </source>
</evidence>
<sequence length="140" mass="14557">MAHSEESFLTRRIDAGAYPLAVGDILGISAVLTIGVIFHNGIEYLSTAPIGWGLTILPFLIGWVVISPLIGAYSAGAAESAKAAIPLAIRAWIPASIVGLGLRATPLFDGGAGITFVAVVLITGAIAVTATRWLFFLIIR</sequence>
<accession>A5YSI1</accession>
<dbReference type="EMBL" id="EF583991">
    <property type="protein sequence ID" value="ABQ75938.1"/>
    <property type="molecule type" value="Genomic_DNA"/>
</dbReference>
<dbReference type="Pfam" id="PF11255">
    <property type="entry name" value="DUF3054"/>
    <property type="match status" value="1"/>
</dbReference>
<organism evidence="2">
    <name type="scientific">uncultured haloarchaeon</name>
    <dbReference type="NCBI Taxonomy" id="160804"/>
    <lineage>
        <taxon>Archaea</taxon>
        <taxon>Methanobacteriati</taxon>
        <taxon>Methanobacteriota</taxon>
        <taxon>Stenosarchaea group</taxon>
        <taxon>Halobacteria</taxon>
        <taxon>Halobacteriales</taxon>
        <taxon>Halobacteriaceae</taxon>
        <taxon>environmental samples</taxon>
    </lineage>
</organism>
<evidence type="ECO:0000313" key="2">
    <source>
        <dbReference type="EMBL" id="ABQ75938.1"/>
    </source>
</evidence>
<feature type="transmembrane region" description="Helical" evidence="1">
    <location>
        <begin position="20"/>
        <end position="38"/>
    </location>
</feature>
<feature type="transmembrane region" description="Helical" evidence="1">
    <location>
        <begin position="50"/>
        <end position="71"/>
    </location>
</feature>
<feature type="transmembrane region" description="Helical" evidence="1">
    <location>
        <begin position="114"/>
        <end position="139"/>
    </location>
</feature>
<reference evidence="2" key="1">
    <citation type="journal article" date="2007" name="ISME J.">
        <title>Genomic plasticity in prokaryotes: the case of the square haloarchaeon.</title>
        <authorList>
            <person name="Cuadros-Orellana S."/>
            <person name="Martin-Cuadrado A.B."/>
            <person name="Legault B."/>
            <person name="D'Auria G."/>
            <person name="Zhaxybayeva O."/>
            <person name="Papke R.T."/>
            <person name="Rodriguez-Valera F."/>
        </authorList>
    </citation>
    <scope>NUCLEOTIDE SEQUENCE</scope>
</reference>
<keyword evidence="1" id="KW-0472">Membrane</keyword>
<name>A5YSI1_9EURY</name>
<keyword evidence="1" id="KW-1133">Transmembrane helix</keyword>
<protein>
    <recommendedName>
        <fullName evidence="3">DUF3054 domain-containing protein</fullName>
    </recommendedName>
</protein>
<dbReference type="AlphaFoldDB" id="A5YSI1"/>
<evidence type="ECO:0000256" key="1">
    <source>
        <dbReference type="SAM" id="Phobius"/>
    </source>
</evidence>